<sequence>MMSNLERLSNILDAFFKEETISKLQEPKENMFIEFISDNQKFLSFSFDKQPLPKNDFQKVFSHFLTEEQEK</sequence>
<evidence type="ECO:0000313" key="2">
    <source>
        <dbReference type="Proteomes" id="UP000320773"/>
    </source>
</evidence>
<comment type="caution">
    <text evidence="1">The sequence shown here is derived from an EMBL/GenBank/DDBJ whole genome shotgun (WGS) entry which is preliminary data.</text>
</comment>
<accession>A0A543G229</accession>
<reference evidence="1 2" key="1">
    <citation type="submission" date="2019-06" db="EMBL/GenBank/DDBJ databases">
        <title>Genomic Encyclopedia of Archaeal and Bacterial Type Strains, Phase II (KMG-II): from individual species to whole genera.</title>
        <authorList>
            <person name="Goeker M."/>
        </authorList>
    </citation>
    <scope>NUCLEOTIDE SEQUENCE [LARGE SCALE GENOMIC DNA]</scope>
    <source>
        <strain evidence="1 2">DSM 24789</strain>
    </source>
</reference>
<dbReference type="Proteomes" id="UP000320773">
    <property type="component" value="Unassembled WGS sequence"/>
</dbReference>
<evidence type="ECO:0000313" key="1">
    <source>
        <dbReference type="EMBL" id="TQM40084.1"/>
    </source>
</evidence>
<dbReference type="EMBL" id="VFPJ01000001">
    <property type="protein sequence ID" value="TQM40084.1"/>
    <property type="molecule type" value="Genomic_DNA"/>
</dbReference>
<name>A0A543G229_9FLAO</name>
<protein>
    <submittedName>
        <fullName evidence="1">Uncharacterized protein</fullName>
    </submittedName>
</protein>
<dbReference type="AlphaFoldDB" id="A0A543G229"/>
<proteinExistence type="predicted"/>
<dbReference type="RefSeq" id="WP_133063131.1">
    <property type="nucleotide sequence ID" value="NZ_VFPJ01000001.1"/>
</dbReference>
<gene>
    <name evidence="1" type="ORF">BC670_0947</name>
</gene>
<organism evidence="1 2">
    <name type="scientific">Flavobacterium branchiophilum</name>
    <dbReference type="NCBI Taxonomy" id="55197"/>
    <lineage>
        <taxon>Bacteria</taxon>
        <taxon>Pseudomonadati</taxon>
        <taxon>Bacteroidota</taxon>
        <taxon>Flavobacteriia</taxon>
        <taxon>Flavobacteriales</taxon>
        <taxon>Flavobacteriaceae</taxon>
        <taxon>Flavobacterium</taxon>
    </lineage>
</organism>